<dbReference type="InterPro" id="IPR050570">
    <property type="entry name" value="Cell_wall_metabolism_enzyme"/>
</dbReference>
<evidence type="ECO:0000313" key="3">
    <source>
        <dbReference type="Proteomes" id="UP001629745"/>
    </source>
</evidence>
<keyword evidence="3" id="KW-1185">Reference proteome</keyword>
<name>A0ABW9FGX2_9NOCA</name>
<comment type="caution">
    <text evidence="2">The sequence shown here is derived from an EMBL/GenBank/DDBJ whole genome shotgun (WGS) entry which is preliminary data.</text>
</comment>
<protein>
    <submittedName>
        <fullName evidence="2">M23 family metallopeptidase</fullName>
        <ecNumber evidence="2">3.4.-.-</ecNumber>
    </submittedName>
</protein>
<gene>
    <name evidence="2" type="ORF">ABEU20_002610</name>
</gene>
<organism evidence="2 3">
    <name type="scientific">Rhodococcus parequi</name>
    <dbReference type="NCBI Taxonomy" id="3137122"/>
    <lineage>
        <taxon>Bacteria</taxon>
        <taxon>Bacillati</taxon>
        <taxon>Actinomycetota</taxon>
        <taxon>Actinomycetes</taxon>
        <taxon>Mycobacteriales</taxon>
        <taxon>Nocardiaceae</taxon>
        <taxon>Rhodococcus</taxon>
    </lineage>
</organism>
<proteinExistence type="predicted"/>
<dbReference type="CDD" id="cd12797">
    <property type="entry name" value="M23_peptidase"/>
    <property type="match status" value="1"/>
</dbReference>
<dbReference type="Gene3D" id="2.70.70.10">
    <property type="entry name" value="Glucose Permease (Domain IIA)"/>
    <property type="match status" value="1"/>
</dbReference>
<dbReference type="InterPro" id="IPR011055">
    <property type="entry name" value="Dup_hybrid_motif"/>
</dbReference>
<dbReference type="InterPro" id="IPR016047">
    <property type="entry name" value="M23ase_b-sheet_dom"/>
</dbReference>
<dbReference type="PANTHER" id="PTHR21666:SF270">
    <property type="entry name" value="MUREIN HYDROLASE ACTIVATOR ENVC"/>
    <property type="match status" value="1"/>
</dbReference>
<evidence type="ECO:0000259" key="1">
    <source>
        <dbReference type="Pfam" id="PF01551"/>
    </source>
</evidence>
<dbReference type="PANTHER" id="PTHR21666">
    <property type="entry name" value="PEPTIDASE-RELATED"/>
    <property type="match status" value="1"/>
</dbReference>
<evidence type="ECO:0000313" key="2">
    <source>
        <dbReference type="EMBL" id="MFM1724035.1"/>
    </source>
</evidence>
<keyword evidence="2" id="KW-0378">Hydrolase</keyword>
<dbReference type="EMBL" id="JBDLNV010000004">
    <property type="protein sequence ID" value="MFM1724035.1"/>
    <property type="molecule type" value="Genomic_DNA"/>
</dbReference>
<dbReference type="GO" id="GO:0016787">
    <property type="term" value="F:hydrolase activity"/>
    <property type="evidence" value="ECO:0007669"/>
    <property type="project" value="UniProtKB-KW"/>
</dbReference>
<feature type="domain" description="M23ase beta-sheet core" evidence="1">
    <location>
        <begin position="166"/>
        <end position="261"/>
    </location>
</feature>
<accession>A0ABW9FGX2</accession>
<dbReference type="RefSeq" id="WP_420164595.1">
    <property type="nucleotide sequence ID" value="NZ_JBDLNV010000004.1"/>
</dbReference>
<dbReference type="Proteomes" id="UP001629745">
    <property type="component" value="Unassembled WGS sequence"/>
</dbReference>
<dbReference type="Pfam" id="PF01551">
    <property type="entry name" value="Peptidase_M23"/>
    <property type="match status" value="1"/>
</dbReference>
<dbReference type="SUPFAM" id="SSF51261">
    <property type="entry name" value="Duplicated hybrid motif"/>
    <property type="match status" value="1"/>
</dbReference>
<reference evidence="2 3" key="1">
    <citation type="submission" date="2023-11" db="EMBL/GenBank/DDBJ databases">
        <authorList>
            <person name="Val-Calvo J."/>
            <person name="Scortti M."/>
            <person name="Vazquez-Boland J."/>
        </authorList>
    </citation>
    <scope>NUCLEOTIDE SEQUENCE [LARGE SCALE GENOMIC DNA]</scope>
    <source>
        <strain evidence="2 3">PAM 2766</strain>
    </source>
</reference>
<dbReference type="EC" id="3.4.-.-" evidence="2"/>
<sequence length="281" mass="28581">MGRHHRTSADAVLIELDPTLRRGRHREETSGPGAGLKAATVAAATGAIITAGAQLGAGSAAADPAPAPAPLQIPAGLLPAGVELPLPQFELPALPAAPVLPSAQQLIQQARAIEIPAELPQVQDVVDNLTAAAEAAFGSVGNSNARAVKPVSGTLTSDFGPRWGSHHGGLDIAAPIGTPVYAAADGVVVDAGPASGFGLWVRVKHDDGTTTVYGHVNDYQVNVGQHVVAGQQIATVGNRGQSTGPHLHFEVWSPGGAKIDPSSWLEERGVAVTWRGASATM</sequence>